<dbReference type="AlphaFoldDB" id="A0A0V7ZS33"/>
<sequence>MTVRAFWRAAKVEGAEPPYDTIHFKVLYPAQISDRQQPFVLYPPDRAKAPFPVVIFFSGANCDSLMYQWLAVKLVERGLVVILFDLVLDTNPPGNISLSPGIDMAAWTPGLYGTIPSALALPSLLSELENLQSEGLLANMLALDRVVLGGHSAGGRLALENAEQRFFSQVAAAFAYGTSSAAFVQLGYAPGTILPLPDSVPMLLMGGSCDGVMAYMSEKWNGINPGDSTTSLIRTFRGAISGGRDNCYLLILEGANHFSIADPVDLTTRSSFDFPATQPEAQLRSLMAEMIGLFIDAEVRQQAEATAKFKQLLETENPLIASYQRK</sequence>
<dbReference type="Proteomes" id="UP000053372">
    <property type="component" value="Unassembled WGS sequence"/>
</dbReference>
<dbReference type="GO" id="GO:0016787">
    <property type="term" value="F:hydrolase activity"/>
    <property type="evidence" value="ECO:0007669"/>
    <property type="project" value="UniProtKB-KW"/>
</dbReference>
<dbReference type="OrthoDB" id="569821at2"/>
<dbReference type="PANTHER" id="PTHR33428">
    <property type="entry name" value="CHLOROPHYLLASE-2, CHLOROPLASTIC"/>
    <property type="match status" value="1"/>
</dbReference>
<name>A0A0V7ZS33_9CYAN</name>
<dbReference type="RefSeq" id="WP_027846225.1">
    <property type="nucleotide sequence ID" value="NZ_LMTZ01000089.1"/>
</dbReference>
<gene>
    <name evidence="1" type="ORF">BC008_29260</name>
</gene>
<evidence type="ECO:0000313" key="1">
    <source>
        <dbReference type="EMBL" id="KST67278.1"/>
    </source>
</evidence>
<proteinExistence type="predicted"/>
<keyword evidence="2" id="KW-1185">Reference proteome</keyword>
<dbReference type="PANTHER" id="PTHR33428:SF14">
    <property type="entry name" value="CARBOXYLESTERASE TYPE B DOMAIN-CONTAINING PROTEIN"/>
    <property type="match status" value="1"/>
</dbReference>
<dbReference type="Gene3D" id="3.40.50.1820">
    <property type="entry name" value="alpha/beta hydrolase"/>
    <property type="match status" value="1"/>
</dbReference>
<dbReference type="EMBL" id="LMTZ01000089">
    <property type="protein sequence ID" value="KST67278.1"/>
    <property type="molecule type" value="Genomic_DNA"/>
</dbReference>
<dbReference type="InterPro" id="IPR029058">
    <property type="entry name" value="AB_hydrolase_fold"/>
</dbReference>
<evidence type="ECO:0000313" key="2">
    <source>
        <dbReference type="Proteomes" id="UP000053372"/>
    </source>
</evidence>
<reference evidence="1 2" key="1">
    <citation type="journal article" date="2015" name="Genome Announc.">
        <title>Draft Genome of the Euendolithic (true boring) Cyanobacterium Mastigocoleus testarum strain BC008.</title>
        <authorList>
            <person name="Guida B.S."/>
            <person name="Garcia-Pichel F."/>
        </authorList>
    </citation>
    <scope>NUCLEOTIDE SEQUENCE [LARGE SCALE GENOMIC DNA]</scope>
    <source>
        <strain evidence="1 2">BC008</strain>
    </source>
</reference>
<keyword evidence="1" id="KW-0378">Hydrolase</keyword>
<dbReference type="SUPFAM" id="SSF53474">
    <property type="entry name" value="alpha/beta-Hydrolases"/>
    <property type="match status" value="1"/>
</dbReference>
<organism evidence="1 2">
    <name type="scientific">Mastigocoleus testarum BC008</name>
    <dbReference type="NCBI Taxonomy" id="371196"/>
    <lineage>
        <taxon>Bacteria</taxon>
        <taxon>Bacillati</taxon>
        <taxon>Cyanobacteriota</taxon>
        <taxon>Cyanophyceae</taxon>
        <taxon>Nostocales</taxon>
        <taxon>Hapalosiphonaceae</taxon>
        <taxon>Mastigocoleus</taxon>
    </lineage>
</organism>
<accession>A0A0V7ZS33</accession>
<comment type="caution">
    <text evidence="1">The sequence shown here is derived from an EMBL/GenBank/DDBJ whole genome shotgun (WGS) entry which is preliminary data.</text>
</comment>
<protein>
    <submittedName>
        <fullName evidence="1">Dienelactone hydrolase</fullName>
    </submittedName>
</protein>